<dbReference type="InParanoid" id="A0A2J7PC92"/>
<dbReference type="InterPro" id="IPR029149">
    <property type="entry name" value="Creatin/AminoP/Spt16_N"/>
</dbReference>
<keyword evidence="4" id="KW-0378">Hydrolase</keyword>
<dbReference type="GO" id="GO:0005739">
    <property type="term" value="C:mitochondrion"/>
    <property type="evidence" value="ECO:0007669"/>
    <property type="project" value="TreeGrafter"/>
</dbReference>
<dbReference type="SUPFAM" id="SSF53092">
    <property type="entry name" value="Creatinase/prolidase N-terminal domain"/>
    <property type="match status" value="1"/>
</dbReference>
<dbReference type="FunCoup" id="A0A2J7PC92">
    <property type="interactions" value="942"/>
</dbReference>
<dbReference type="PANTHER" id="PTHR43226">
    <property type="entry name" value="XAA-PRO AMINOPEPTIDASE 3"/>
    <property type="match status" value="1"/>
</dbReference>
<keyword evidence="7" id="KW-0645">Protease</keyword>
<dbReference type="SUPFAM" id="SSF55920">
    <property type="entry name" value="Creatinase/aminopeptidase"/>
    <property type="match status" value="1"/>
</dbReference>
<dbReference type="Pfam" id="PF05195">
    <property type="entry name" value="AMP_N"/>
    <property type="match status" value="1"/>
</dbReference>
<reference evidence="7 8" key="1">
    <citation type="submission" date="2017-12" db="EMBL/GenBank/DDBJ databases">
        <title>Hemimetabolous genomes reveal molecular basis of termite eusociality.</title>
        <authorList>
            <person name="Harrison M.C."/>
            <person name="Jongepier E."/>
            <person name="Robertson H.M."/>
            <person name="Arning N."/>
            <person name="Bitard-Feildel T."/>
            <person name="Chao H."/>
            <person name="Childers C.P."/>
            <person name="Dinh H."/>
            <person name="Doddapaneni H."/>
            <person name="Dugan S."/>
            <person name="Gowin J."/>
            <person name="Greiner C."/>
            <person name="Han Y."/>
            <person name="Hu H."/>
            <person name="Hughes D.S.T."/>
            <person name="Huylmans A.-K."/>
            <person name="Kemena C."/>
            <person name="Kremer L.P.M."/>
            <person name="Lee S.L."/>
            <person name="Lopez-Ezquerra A."/>
            <person name="Mallet L."/>
            <person name="Monroy-Kuhn J.M."/>
            <person name="Moser A."/>
            <person name="Murali S.C."/>
            <person name="Muzny D.M."/>
            <person name="Otani S."/>
            <person name="Piulachs M.-D."/>
            <person name="Poelchau M."/>
            <person name="Qu J."/>
            <person name="Schaub F."/>
            <person name="Wada-Katsumata A."/>
            <person name="Worley K.C."/>
            <person name="Xie Q."/>
            <person name="Ylla G."/>
            <person name="Poulsen M."/>
            <person name="Gibbs R.A."/>
            <person name="Schal C."/>
            <person name="Richards S."/>
            <person name="Belles X."/>
            <person name="Korb J."/>
            <person name="Bornberg-Bauer E."/>
        </authorList>
    </citation>
    <scope>NUCLEOTIDE SEQUENCE [LARGE SCALE GENOMIC DNA]</scope>
    <source>
        <tissue evidence="7">Whole body</tissue>
    </source>
</reference>
<evidence type="ECO:0000256" key="3">
    <source>
        <dbReference type="ARBA" id="ARBA00022723"/>
    </source>
</evidence>
<dbReference type="SMART" id="SM01011">
    <property type="entry name" value="AMP_N"/>
    <property type="match status" value="1"/>
</dbReference>
<dbReference type="CDD" id="cd01087">
    <property type="entry name" value="Prolidase"/>
    <property type="match status" value="1"/>
</dbReference>
<dbReference type="InterPro" id="IPR036005">
    <property type="entry name" value="Creatinase/aminopeptidase-like"/>
</dbReference>
<dbReference type="InterPro" id="IPR000994">
    <property type="entry name" value="Pept_M24"/>
</dbReference>
<evidence type="ECO:0000259" key="6">
    <source>
        <dbReference type="SMART" id="SM01011"/>
    </source>
</evidence>
<organism evidence="7 8">
    <name type="scientific">Cryptotermes secundus</name>
    <dbReference type="NCBI Taxonomy" id="105785"/>
    <lineage>
        <taxon>Eukaryota</taxon>
        <taxon>Metazoa</taxon>
        <taxon>Ecdysozoa</taxon>
        <taxon>Arthropoda</taxon>
        <taxon>Hexapoda</taxon>
        <taxon>Insecta</taxon>
        <taxon>Pterygota</taxon>
        <taxon>Neoptera</taxon>
        <taxon>Polyneoptera</taxon>
        <taxon>Dictyoptera</taxon>
        <taxon>Blattodea</taxon>
        <taxon>Blattoidea</taxon>
        <taxon>Termitoidae</taxon>
        <taxon>Kalotermitidae</taxon>
        <taxon>Cryptotermitinae</taxon>
        <taxon>Cryptotermes</taxon>
    </lineage>
</organism>
<name>A0A2J7PC92_9NEOP</name>
<protein>
    <submittedName>
        <fullName evidence="7">Putative Xaa-Pro aminopeptidase 3</fullName>
    </submittedName>
</protein>
<keyword evidence="7" id="KW-0031">Aminopeptidase</keyword>
<evidence type="ECO:0000313" key="7">
    <source>
        <dbReference type="EMBL" id="PNF13953.1"/>
    </source>
</evidence>
<comment type="caution">
    <text evidence="7">The sequence shown here is derived from an EMBL/GenBank/DDBJ whole genome shotgun (WGS) entry which is preliminary data.</text>
</comment>
<evidence type="ECO:0000313" key="8">
    <source>
        <dbReference type="Proteomes" id="UP000235965"/>
    </source>
</evidence>
<evidence type="ECO:0000256" key="5">
    <source>
        <dbReference type="ARBA" id="ARBA00023211"/>
    </source>
</evidence>
<comment type="cofactor">
    <cofactor evidence="1">
        <name>Mn(2+)</name>
        <dbReference type="ChEBI" id="CHEBI:29035"/>
    </cofactor>
</comment>
<dbReference type="PANTHER" id="PTHR43226:SF4">
    <property type="entry name" value="XAA-PRO AMINOPEPTIDASE 3"/>
    <property type="match status" value="1"/>
</dbReference>
<dbReference type="Proteomes" id="UP000235965">
    <property type="component" value="Unassembled WGS sequence"/>
</dbReference>
<sequence>MMHVIRQINCSLLRTGIGFPLKTSCSCSTKTTTIKAPKASRQWQVKAVKQGQPTHATHPHLLQEGELLPGVRQDEFRERRFRLMEGIHRHASKHDNSLKQHLVVIPSATKVYMTEKIPYIFRQNTDFLYLSGCLEPDNALVLTGTRGDDHVSTLFVRKHDMHSELWDGPRTGVEGAPTLFGVDQAYALTDLEPFIASFTRSHRSFILWYDFMNPLQPDVHRTLREFLGDAWNKMWESPKPFIHQLRLYKSPAEVALMKDSCRIASDAIAATIASSYPGVTEHQLFARVDYECRMRGAEYLAYPPVVAGGDRANIIHYISNNQVVTEGEMVLMDAGCEYHGYSSDITRTWPVSGRFSQSQRDLYEAVLSVQTELIRMCATLPSLDSLFHAMCSLLGLRLQELGVLSSRSTQDELSRAAYSFCPHHVSHYLGMDVHDTALIPRSVPLEPGMVITVEPGIYVSPLNKLAPSQYHGLGVRIEDDVLITASGPIVLTAGCPKQIDDIEKLMSNQQSMNS</sequence>
<dbReference type="Pfam" id="PF00557">
    <property type="entry name" value="Peptidase_M24"/>
    <property type="match status" value="1"/>
</dbReference>
<dbReference type="EMBL" id="NEVH01027067">
    <property type="protein sequence ID" value="PNF13953.1"/>
    <property type="molecule type" value="Genomic_DNA"/>
</dbReference>
<proteinExistence type="inferred from homology"/>
<evidence type="ECO:0000256" key="2">
    <source>
        <dbReference type="ARBA" id="ARBA00008766"/>
    </source>
</evidence>
<dbReference type="GO" id="GO:0030145">
    <property type="term" value="F:manganese ion binding"/>
    <property type="evidence" value="ECO:0007669"/>
    <property type="project" value="InterPro"/>
</dbReference>
<dbReference type="STRING" id="105785.A0A2J7PC92"/>
<accession>A0A2J7PC92</accession>
<evidence type="ECO:0000256" key="4">
    <source>
        <dbReference type="ARBA" id="ARBA00022801"/>
    </source>
</evidence>
<gene>
    <name evidence="7" type="primary">Xpnpep3</name>
    <name evidence="7" type="ORF">B7P43_G09873</name>
</gene>
<keyword evidence="3" id="KW-0479">Metal-binding</keyword>
<dbReference type="GO" id="GO:0070006">
    <property type="term" value="F:metalloaminopeptidase activity"/>
    <property type="evidence" value="ECO:0007669"/>
    <property type="project" value="InterPro"/>
</dbReference>
<evidence type="ECO:0000256" key="1">
    <source>
        <dbReference type="ARBA" id="ARBA00001936"/>
    </source>
</evidence>
<dbReference type="FunFam" id="3.90.230.10:FF:000002">
    <property type="entry name" value="Xaa-Pro aminopeptidase 3"/>
    <property type="match status" value="1"/>
</dbReference>
<dbReference type="GO" id="GO:0006508">
    <property type="term" value="P:proteolysis"/>
    <property type="evidence" value="ECO:0007669"/>
    <property type="project" value="TreeGrafter"/>
</dbReference>
<keyword evidence="5" id="KW-0464">Manganese</keyword>
<keyword evidence="8" id="KW-1185">Reference proteome</keyword>
<dbReference type="OrthoDB" id="4215474at2759"/>
<feature type="domain" description="Aminopeptidase P N-terminal" evidence="6">
    <location>
        <begin position="71"/>
        <end position="217"/>
    </location>
</feature>
<comment type="similarity">
    <text evidence="2">Belongs to the peptidase M24B family.</text>
</comment>
<dbReference type="InterPro" id="IPR007865">
    <property type="entry name" value="Aminopep_P_N"/>
</dbReference>
<dbReference type="InterPro" id="IPR052433">
    <property type="entry name" value="X-Pro_dipept-like"/>
</dbReference>
<dbReference type="Gene3D" id="3.90.230.10">
    <property type="entry name" value="Creatinase/methionine aminopeptidase superfamily"/>
    <property type="match status" value="1"/>
</dbReference>
<dbReference type="Gene3D" id="3.40.350.10">
    <property type="entry name" value="Creatinase/prolidase N-terminal domain"/>
    <property type="match status" value="1"/>
</dbReference>
<dbReference type="AlphaFoldDB" id="A0A2J7PC92"/>